<evidence type="ECO:0000313" key="2">
    <source>
        <dbReference type="Proteomes" id="UP000192042"/>
    </source>
</evidence>
<dbReference type="EMBL" id="LT828648">
    <property type="protein sequence ID" value="SLM47526.1"/>
    <property type="molecule type" value="Genomic_DNA"/>
</dbReference>
<protein>
    <submittedName>
        <fullName evidence="1">Protein YrdA</fullName>
    </submittedName>
</protein>
<organism evidence="1 2">
    <name type="scientific">Nitrospira japonica</name>
    <dbReference type="NCBI Taxonomy" id="1325564"/>
    <lineage>
        <taxon>Bacteria</taxon>
        <taxon>Pseudomonadati</taxon>
        <taxon>Nitrospirota</taxon>
        <taxon>Nitrospiria</taxon>
        <taxon>Nitrospirales</taxon>
        <taxon>Nitrospiraceae</taxon>
        <taxon>Nitrospira</taxon>
    </lineage>
</organism>
<dbReference type="InterPro" id="IPR050484">
    <property type="entry name" value="Transf_Hexapept/Carb_Anhydrase"/>
</dbReference>
<evidence type="ECO:0000313" key="1">
    <source>
        <dbReference type="EMBL" id="SLM47526.1"/>
    </source>
</evidence>
<dbReference type="PANTHER" id="PTHR13061">
    <property type="entry name" value="DYNACTIN SUBUNIT P25"/>
    <property type="match status" value="1"/>
</dbReference>
<dbReference type="RefSeq" id="WP_080886040.1">
    <property type="nucleotide sequence ID" value="NZ_LT828648.1"/>
</dbReference>
<dbReference type="InterPro" id="IPR001451">
    <property type="entry name" value="Hexapep"/>
</dbReference>
<accession>A0A1W1I3F4</accession>
<dbReference type="InterPro" id="IPR011004">
    <property type="entry name" value="Trimer_LpxA-like_sf"/>
</dbReference>
<name>A0A1W1I3F4_9BACT</name>
<dbReference type="OrthoDB" id="9803036at2"/>
<dbReference type="InterPro" id="IPR047324">
    <property type="entry name" value="LbH_gamma_CA-like"/>
</dbReference>
<dbReference type="CDD" id="cd04645">
    <property type="entry name" value="LbH_gamma_CA_like"/>
    <property type="match status" value="1"/>
</dbReference>
<dbReference type="Proteomes" id="UP000192042">
    <property type="component" value="Chromosome I"/>
</dbReference>
<proteinExistence type="predicted"/>
<sequence length="179" mass="19321">MLRTFQGIAPTVPASCYIEDTGIVIGDVVMGENCSVWFHAVIRGDVHFIRIGHRTNVQDLSMLHVTHDTHPLTIGDDVTIGHSVVLHGCTIRDRVLVGMGSIVMDGAQIGEDCIIGAGSLITEGTVVPPKSLILGSPAKVKRPVTEKELGWIRESAQNYVRYARLYMGGASASPPGFRF</sequence>
<dbReference type="SUPFAM" id="SSF51161">
    <property type="entry name" value="Trimeric LpxA-like enzymes"/>
    <property type="match status" value="1"/>
</dbReference>
<reference evidence="1 2" key="1">
    <citation type="submission" date="2017-03" db="EMBL/GenBank/DDBJ databases">
        <authorList>
            <person name="Afonso C.L."/>
            <person name="Miller P.J."/>
            <person name="Scott M.A."/>
            <person name="Spackman E."/>
            <person name="Goraichik I."/>
            <person name="Dimitrov K.M."/>
            <person name="Suarez D.L."/>
            <person name="Swayne D.E."/>
        </authorList>
    </citation>
    <scope>NUCLEOTIDE SEQUENCE [LARGE SCALE GENOMIC DNA]</scope>
    <source>
        <strain evidence="1">Genome sequencing of Nitrospira japonica strain NJ11</strain>
    </source>
</reference>
<dbReference type="AlphaFoldDB" id="A0A1W1I3F4"/>
<keyword evidence="2" id="KW-1185">Reference proteome</keyword>
<dbReference type="PANTHER" id="PTHR13061:SF29">
    <property type="entry name" value="GAMMA CARBONIC ANHYDRASE-LIKE 1, MITOCHONDRIAL-RELATED"/>
    <property type="match status" value="1"/>
</dbReference>
<gene>
    <name evidence="1" type="primary">yrdA</name>
    <name evidence="1" type="ORF">NSJP_1354</name>
</gene>
<dbReference type="STRING" id="1325564.NSJP_1354"/>
<dbReference type="Gene3D" id="2.160.10.10">
    <property type="entry name" value="Hexapeptide repeat proteins"/>
    <property type="match status" value="1"/>
</dbReference>
<dbReference type="Pfam" id="PF00132">
    <property type="entry name" value="Hexapep"/>
    <property type="match status" value="1"/>
</dbReference>
<dbReference type="KEGG" id="nja:NSJP_1354"/>